<organism evidence="3 5">
    <name type="scientific">Eubacterium ramulus</name>
    <dbReference type="NCBI Taxonomy" id="39490"/>
    <lineage>
        <taxon>Bacteria</taxon>
        <taxon>Bacillati</taxon>
        <taxon>Bacillota</taxon>
        <taxon>Clostridia</taxon>
        <taxon>Eubacteriales</taxon>
        <taxon>Eubacteriaceae</taxon>
        <taxon>Eubacterium</taxon>
    </lineage>
</organism>
<feature type="transmembrane region" description="Helical" evidence="2">
    <location>
        <begin position="112"/>
        <end position="137"/>
    </location>
</feature>
<feature type="transmembrane region" description="Helical" evidence="2">
    <location>
        <begin position="401"/>
        <end position="421"/>
    </location>
</feature>
<dbReference type="Gene3D" id="1.20.1250.20">
    <property type="entry name" value="MFS general substrate transporter like domains"/>
    <property type="match status" value="2"/>
</dbReference>
<sequence>MKKKDKQNSVVAFGVHGWFHIIYMMLMFWFYVGMINDGSNNIAGKIAEHMLGSAKMAGTISTCNSIAGIIGVALFIVIGILNRKIGSRYMSGINCIIAGITYIGVLNAPNPVVYTIMMAVTCGTIMSAGYLCGGVLVANWFPKKKGIVMGYTTMGHNLATAIYVPLILFLVGRFGVTRACYPISIGCIILGIVGILFVRDTPFERGYYPDHVSKEVYDEFYDTSDGADSDKNGGWTIGKLLKCDQVWIVALVTGVFQICSVGTMSQMINRTTNGFGFSITVAASIMSACAIVGVVGSFLIGVLDQKLGTKKAMIVFGCWYACALLFNFTDTMAGFWISIVMIGIGIGGSANFTTSLPASVFGRKGFDKVNSVLFPIQGIITALTFAINGAVMNMTGGNIRYAYAIDACLALINVIVIIAFVKDHKYNADWIAEQEAKGSEEAETFAKTI</sequence>
<feature type="transmembrane region" description="Helical" evidence="2">
    <location>
        <begin position="274"/>
        <end position="300"/>
    </location>
</feature>
<dbReference type="InterPro" id="IPR050327">
    <property type="entry name" value="Proton-linked_MCT"/>
</dbReference>
<dbReference type="GO" id="GO:0022857">
    <property type="term" value="F:transmembrane transporter activity"/>
    <property type="evidence" value="ECO:0007669"/>
    <property type="project" value="InterPro"/>
</dbReference>
<gene>
    <name evidence="3" type="ORF">ERS852448_02285</name>
    <name evidence="4" type="ORF">GKE72_13755</name>
</gene>
<feature type="transmembrane region" description="Helical" evidence="2">
    <location>
        <begin position="12"/>
        <end position="32"/>
    </location>
</feature>
<dbReference type="Proteomes" id="UP000431304">
    <property type="component" value="Unassembled WGS sequence"/>
</dbReference>
<dbReference type="InterPro" id="IPR036259">
    <property type="entry name" value="MFS_trans_sf"/>
</dbReference>
<evidence type="ECO:0000313" key="6">
    <source>
        <dbReference type="Proteomes" id="UP000431304"/>
    </source>
</evidence>
<reference evidence="3 5" key="1">
    <citation type="submission" date="2015-09" db="EMBL/GenBank/DDBJ databases">
        <authorList>
            <consortium name="Pathogen Informatics"/>
        </authorList>
    </citation>
    <scope>NUCLEOTIDE SEQUENCE [LARGE SCALE GENOMIC DNA]</scope>
    <source>
        <strain evidence="3 5">2789STDY5608891</strain>
    </source>
</reference>
<dbReference type="RefSeq" id="WP_055290596.1">
    <property type="nucleotide sequence ID" value="NZ_CBCTYR010000021.1"/>
</dbReference>
<dbReference type="AlphaFoldDB" id="A0A173UVI6"/>
<dbReference type="SUPFAM" id="SSF103473">
    <property type="entry name" value="MFS general substrate transporter"/>
    <property type="match status" value="1"/>
</dbReference>
<evidence type="ECO:0000256" key="2">
    <source>
        <dbReference type="SAM" id="Phobius"/>
    </source>
</evidence>
<accession>A0A173UVI6</accession>
<feature type="transmembrane region" description="Helical" evidence="2">
    <location>
        <begin position="89"/>
        <end position="106"/>
    </location>
</feature>
<feature type="transmembrane region" description="Helical" evidence="2">
    <location>
        <begin position="335"/>
        <end position="360"/>
    </location>
</feature>
<dbReference type="Pfam" id="PF07690">
    <property type="entry name" value="MFS_1"/>
    <property type="match status" value="1"/>
</dbReference>
<dbReference type="Proteomes" id="UP000095492">
    <property type="component" value="Unassembled WGS sequence"/>
</dbReference>
<evidence type="ECO:0000313" key="4">
    <source>
        <dbReference type="EMBL" id="MSD17101.1"/>
    </source>
</evidence>
<protein>
    <submittedName>
        <fullName evidence="3">D-galactonate transporter</fullName>
    </submittedName>
    <submittedName>
        <fullName evidence="4">MFS transporter</fullName>
    </submittedName>
</protein>
<evidence type="ECO:0000256" key="1">
    <source>
        <dbReference type="ARBA" id="ARBA00004651"/>
    </source>
</evidence>
<dbReference type="OrthoDB" id="182417at2"/>
<keyword evidence="2" id="KW-0812">Transmembrane</keyword>
<comment type="subcellular location">
    <subcellularLocation>
        <location evidence="1">Cell membrane</location>
        <topology evidence="1">Multi-pass membrane protein</topology>
    </subcellularLocation>
</comment>
<dbReference type="EMBL" id="CYYA01000017">
    <property type="protein sequence ID" value="CUN18844.1"/>
    <property type="molecule type" value="Genomic_DNA"/>
</dbReference>
<feature type="transmembrane region" description="Helical" evidence="2">
    <location>
        <begin position="59"/>
        <end position="82"/>
    </location>
</feature>
<dbReference type="EMBL" id="WKRA01000029">
    <property type="protein sequence ID" value="MSD17101.1"/>
    <property type="molecule type" value="Genomic_DNA"/>
</dbReference>
<keyword evidence="2" id="KW-0472">Membrane</keyword>
<feature type="transmembrane region" description="Helical" evidence="2">
    <location>
        <begin position="372"/>
        <end position="395"/>
    </location>
</feature>
<feature type="transmembrane region" description="Helical" evidence="2">
    <location>
        <begin position="181"/>
        <end position="198"/>
    </location>
</feature>
<dbReference type="GO" id="GO:0005886">
    <property type="term" value="C:plasma membrane"/>
    <property type="evidence" value="ECO:0007669"/>
    <property type="project" value="UniProtKB-SubCell"/>
</dbReference>
<feature type="transmembrane region" description="Helical" evidence="2">
    <location>
        <begin position="246"/>
        <end position="268"/>
    </location>
</feature>
<keyword evidence="2" id="KW-1133">Transmembrane helix</keyword>
<dbReference type="InterPro" id="IPR011701">
    <property type="entry name" value="MFS"/>
</dbReference>
<evidence type="ECO:0000313" key="5">
    <source>
        <dbReference type="Proteomes" id="UP000095492"/>
    </source>
</evidence>
<evidence type="ECO:0000313" key="3">
    <source>
        <dbReference type="EMBL" id="CUN18844.1"/>
    </source>
</evidence>
<dbReference type="PANTHER" id="PTHR11360:SF290">
    <property type="entry name" value="MONOCARBOXYLATE MFS PERMEASE"/>
    <property type="match status" value="1"/>
</dbReference>
<reference evidence="4 6" key="2">
    <citation type="journal article" date="2019" name="Nat. Med.">
        <title>A library of human gut bacterial isolates paired with longitudinal multiomics data enables mechanistic microbiome research.</title>
        <authorList>
            <person name="Poyet M."/>
            <person name="Groussin M."/>
            <person name="Gibbons S.M."/>
            <person name="Avila-Pacheco J."/>
            <person name="Jiang X."/>
            <person name="Kearney S.M."/>
            <person name="Perrotta A.R."/>
            <person name="Berdy B."/>
            <person name="Zhao S."/>
            <person name="Lieberman T.D."/>
            <person name="Swanson P.K."/>
            <person name="Smith M."/>
            <person name="Roesemann S."/>
            <person name="Alexander J.E."/>
            <person name="Rich S.A."/>
            <person name="Livny J."/>
            <person name="Vlamakis H."/>
            <person name="Clish C."/>
            <person name="Bullock K."/>
            <person name="Deik A."/>
            <person name="Scott J."/>
            <person name="Pierce K.A."/>
            <person name="Xavier R.J."/>
            <person name="Alm E.J."/>
        </authorList>
    </citation>
    <scope>NUCLEOTIDE SEQUENCE [LARGE SCALE GENOMIC DNA]</scope>
    <source>
        <strain evidence="4 6">BIOML-A3</strain>
    </source>
</reference>
<feature type="transmembrane region" description="Helical" evidence="2">
    <location>
        <begin position="312"/>
        <end position="329"/>
    </location>
</feature>
<feature type="transmembrane region" description="Helical" evidence="2">
    <location>
        <begin position="158"/>
        <end position="175"/>
    </location>
</feature>
<dbReference type="STRING" id="39490.ERS852448_02285"/>
<proteinExistence type="predicted"/>
<dbReference type="PANTHER" id="PTHR11360">
    <property type="entry name" value="MONOCARBOXYLATE TRANSPORTER"/>
    <property type="match status" value="1"/>
</dbReference>
<name>A0A173UVI6_EUBRA</name>
<dbReference type="GeneID" id="97390127"/>